<dbReference type="Pfam" id="PF17762">
    <property type="entry name" value="HTH_ParB"/>
    <property type="match status" value="1"/>
</dbReference>
<dbReference type="PANTHER" id="PTHR33375:SF1">
    <property type="entry name" value="CHROMOSOME-PARTITIONING PROTEIN PARB-RELATED"/>
    <property type="match status" value="1"/>
</dbReference>
<name>A0A9D1VBU8_9BACT</name>
<dbReference type="PANTHER" id="PTHR33375">
    <property type="entry name" value="CHROMOSOME-PARTITIONING PROTEIN PARB-RELATED"/>
    <property type="match status" value="1"/>
</dbReference>
<keyword evidence="3" id="KW-0238">DNA-binding</keyword>
<reference evidence="6" key="1">
    <citation type="journal article" date="2021" name="PeerJ">
        <title>Extensive microbial diversity within the chicken gut microbiome revealed by metagenomics and culture.</title>
        <authorList>
            <person name="Gilroy R."/>
            <person name="Ravi A."/>
            <person name="Getino M."/>
            <person name="Pursley I."/>
            <person name="Horton D.L."/>
            <person name="Alikhan N.F."/>
            <person name="Baker D."/>
            <person name="Gharbi K."/>
            <person name="Hall N."/>
            <person name="Watson M."/>
            <person name="Adriaenssens E.M."/>
            <person name="Foster-Nyarko E."/>
            <person name="Jarju S."/>
            <person name="Secka A."/>
            <person name="Antonio M."/>
            <person name="Oren A."/>
            <person name="Chaudhuri R.R."/>
            <person name="La Ragione R."/>
            <person name="Hildebrand F."/>
            <person name="Pallen M.J."/>
        </authorList>
    </citation>
    <scope>NUCLEOTIDE SEQUENCE</scope>
    <source>
        <strain evidence="6">14975</strain>
    </source>
</reference>
<comment type="caution">
    <text evidence="6">The sequence shown here is derived from an EMBL/GenBank/DDBJ whole genome shotgun (WGS) entry which is preliminary data.</text>
</comment>
<evidence type="ECO:0000256" key="1">
    <source>
        <dbReference type="ARBA" id="ARBA00006295"/>
    </source>
</evidence>
<dbReference type="InterPro" id="IPR004437">
    <property type="entry name" value="ParB/RepB/Spo0J"/>
</dbReference>
<feature type="region of interest" description="Disordered" evidence="4">
    <location>
        <begin position="1"/>
        <end position="37"/>
    </location>
</feature>
<dbReference type="SUPFAM" id="SSF109709">
    <property type="entry name" value="KorB DNA-binding domain-like"/>
    <property type="match status" value="1"/>
</dbReference>
<evidence type="ECO:0000259" key="5">
    <source>
        <dbReference type="SMART" id="SM00470"/>
    </source>
</evidence>
<dbReference type="GO" id="GO:0005694">
    <property type="term" value="C:chromosome"/>
    <property type="evidence" value="ECO:0007669"/>
    <property type="project" value="TreeGrafter"/>
</dbReference>
<dbReference type="GO" id="GO:0003677">
    <property type="term" value="F:DNA binding"/>
    <property type="evidence" value="ECO:0007669"/>
    <property type="project" value="UniProtKB-KW"/>
</dbReference>
<dbReference type="InterPro" id="IPR036086">
    <property type="entry name" value="ParB/Sulfiredoxin_sf"/>
</dbReference>
<dbReference type="EMBL" id="DXFQ01000123">
    <property type="protein sequence ID" value="HIX20276.1"/>
    <property type="molecule type" value="Genomic_DNA"/>
</dbReference>
<evidence type="ECO:0000256" key="2">
    <source>
        <dbReference type="ARBA" id="ARBA00022829"/>
    </source>
</evidence>
<evidence type="ECO:0000256" key="3">
    <source>
        <dbReference type="ARBA" id="ARBA00023125"/>
    </source>
</evidence>
<dbReference type="Gene3D" id="3.90.1530.30">
    <property type="match status" value="1"/>
</dbReference>
<dbReference type="SMART" id="SM00470">
    <property type="entry name" value="ParB"/>
    <property type="match status" value="1"/>
</dbReference>
<evidence type="ECO:0000313" key="7">
    <source>
        <dbReference type="Proteomes" id="UP000823964"/>
    </source>
</evidence>
<dbReference type="FunFam" id="1.10.10.2830:FF:000001">
    <property type="entry name" value="Chromosome partitioning protein ParB"/>
    <property type="match status" value="1"/>
</dbReference>
<organism evidence="6 7">
    <name type="scientific">Candidatus Akkermansia intestinigallinarum</name>
    <dbReference type="NCBI Taxonomy" id="2838431"/>
    <lineage>
        <taxon>Bacteria</taxon>
        <taxon>Pseudomonadati</taxon>
        <taxon>Verrucomicrobiota</taxon>
        <taxon>Verrucomicrobiia</taxon>
        <taxon>Verrucomicrobiales</taxon>
        <taxon>Akkermansiaceae</taxon>
        <taxon>Akkermansia</taxon>
    </lineage>
</organism>
<feature type="domain" description="ParB-like N-terminal" evidence="5">
    <location>
        <begin position="41"/>
        <end position="130"/>
    </location>
</feature>
<reference evidence="6" key="2">
    <citation type="submission" date="2021-04" db="EMBL/GenBank/DDBJ databases">
        <authorList>
            <person name="Gilroy R."/>
        </authorList>
    </citation>
    <scope>NUCLEOTIDE SEQUENCE</scope>
    <source>
        <strain evidence="6">14975</strain>
    </source>
</reference>
<dbReference type="Proteomes" id="UP000823964">
    <property type="component" value="Unassembled WGS sequence"/>
</dbReference>
<dbReference type="CDD" id="cd16393">
    <property type="entry name" value="SPO0J_N"/>
    <property type="match status" value="1"/>
</dbReference>
<dbReference type="InterPro" id="IPR057240">
    <property type="entry name" value="ParB_dimer_C"/>
</dbReference>
<dbReference type="Gene3D" id="1.10.10.2830">
    <property type="match status" value="1"/>
</dbReference>
<dbReference type="SUPFAM" id="SSF110849">
    <property type="entry name" value="ParB/Sulfiredoxin"/>
    <property type="match status" value="1"/>
</dbReference>
<dbReference type="NCBIfam" id="TIGR00180">
    <property type="entry name" value="parB_part"/>
    <property type="match status" value="1"/>
</dbReference>
<gene>
    <name evidence="6" type="ORF">H9862_06730</name>
</gene>
<comment type="similarity">
    <text evidence="1">Belongs to the ParB family.</text>
</comment>
<dbReference type="FunFam" id="3.90.1530.30:FF:000001">
    <property type="entry name" value="Chromosome partitioning protein ParB"/>
    <property type="match status" value="1"/>
</dbReference>
<proteinExistence type="inferred from homology"/>
<dbReference type="Pfam" id="PF23552">
    <property type="entry name" value="ParB_C"/>
    <property type="match status" value="1"/>
</dbReference>
<keyword evidence="2" id="KW-0159">Chromosome partition</keyword>
<protein>
    <submittedName>
        <fullName evidence="6">ParB/RepB/Spo0J family partition protein</fullName>
    </submittedName>
</protein>
<evidence type="ECO:0000313" key="6">
    <source>
        <dbReference type="EMBL" id="HIX20276.1"/>
    </source>
</evidence>
<dbReference type="Pfam" id="PF02195">
    <property type="entry name" value="ParB_N"/>
    <property type="match status" value="1"/>
</dbReference>
<dbReference type="AlphaFoldDB" id="A0A9D1VBU8"/>
<evidence type="ECO:0000256" key="4">
    <source>
        <dbReference type="SAM" id="MobiDB-lite"/>
    </source>
</evidence>
<sequence>MPKPVLGKGLSALISRKPEHKAQPSPETSGAPAEESGERIIQAKANDIQASPFQPRRKFSDEQIRELADSIRERGLIQPLIVRIVNGKYELIAGERRLRAIKSLGIEDVSVVIHQASDQEVAELTLIENLQREDLSPLEEAEQYRVLLTRFNMKQETIARHVGKSRALIANMVRLLELEEDVRELLEESKITVGHAKVLLQLKDPARQISAAQRVVSHSLTVRQTEQLVRKILNPEPAPQPKDTQLPEAYRQICNELSREFGTRVNIALKGKSNGIIEIPYSGKDELERILQLCGISSAHLS</sequence>
<accession>A0A9D1VBU8</accession>
<dbReference type="InterPro" id="IPR003115">
    <property type="entry name" value="ParB_N"/>
</dbReference>
<dbReference type="InterPro" id="IPR041468">
    <property type="entry name" value="HTH_ParB/Spo0J"/>
</dbReference>
<dbReference type="InterPro" id="IPR050336">
    <property type="entry name" value="Chromosome_partition/occlusion"/>
</dbReference>
<dbReference type="GO" id="GO:0007059">
    <property type="term" value="P:chromosome segregation"/>
    <property type="evidence" value="ECO:0007669"/>
    <property type="project" value="UniProtKB-KW"/>
</dbReference>